<evidence type="ECO:0000256" key="1">
    <source>
        <dbReference type="ARBA" id="ARBA00023015"/>
    </source>
</evidence>
<evidence type="ECO:0000313" key="5">
    <source>
        <dbReference type="EMBL" id="MVB12398.1"/>
    </source>
</evidence>
<dbReference type="Gene3D" id="3.40.50.2300">
    <property type="match status" value="2"/>
</dbReference>
<dbReference type="CDD" id="cd19974">
    <property type="entry name" value="PBP1_LacI-like"/>
    <property type="match status" value="1"/>
</dbReference>
<sequence length="332" mass="37193">MPKTIRMADIAARMGVSTVTVSKALSGKDGVSDEIREKIKLLADEMGYHYGTSTKKGPKDTGNIGILIPYGFVEKTKSFYWDMYEHVVNRLSTNGYFGILEMVRREDELQVAKPRVLQDGKIDGIILIGQAEPPYLKMLQNSELPVMFLDFYDAASGQNCVISDGYYGMYTVTNYLISMGHREIHFIGSIHSTSSISDRYFGYCRAMMEHSIPVTEEMVVPDRGEDGVMSIHLPEKLPTAYVCNCDMVAGNVINQLKKRGICVPEDISVVGFDDFMFPGLVQQDVTTYAVDMEGMARSCVESLLRKVRNSNYIPNLKIVSGRLVIRSSVRRI</sequence>
<dbReference type="RefSeq" id="WP_156991159.1">
    <property type="nucleotide sequence ID" value="NZ_VWXL01000089.1"/>
</dbReference>
<dbReference type="PANTHER" id="PTHR30146:SF109">
    <property type="entry name" value="HTH-TYPE TRANSCRIPTIONAL REGULATOR GALS"/>
    <property type="match status" value="1"/>
</dbReference>
<dbReference type="InterPro" id="IPR010982">
    <property type="entry name" value="Lambda_DNA-bd_dom_sf"/>
</dbReference>
<feature type="domain" description="HTH lacI-type" evidence="4">
    <location>
        <begin position="5"/>
        <end position="49"/>
    </location>
</feature>
<dbReference type="InterPro" id="IPR000843">
    <property type="entry name" value="HTH_LacI"/>
</dbReference>
<dbReference type="SUPFAM" id="SSF47413">
    <property type="entry name" value="lambda repressor-like DNA-binding domains"/>
    <property type="match status" value="1"/>
</dbReference>
<comment type="caution">
    <text evidence="5">The sequence shown here is derived from an EMBL/GenBank/DDBJ whole genome shotgun (WGS) entry which is preliminary data.</text>
</comment>
<proteinExistence type="predicted"/>
<reference evidence="5 6" key="1">
    <citation type="submission" date="2019-09" db="EMBL/GenBank/DDBJ databases">
        <title>Genome sequence of Clostridium sp. EA1.</title>
        <authorList>
            <person name="Poehlein A."/>
            <person name="Bengelsdorf F.R."/>
            <person name="Daniel R."/>
        </authorList>
    </citation>
    <scope>NUCLEOTIDE SEQUENCE [LARGE SCALE GENOMIC DNA]</scope>
    <source>
        <strain evidence="5 6">EA1</strain>
    </source>
</reference>
<dbReference type="InterPro" id="IPR028082">
    <property type="entry name" value="Peripla_BP_I"/>
</dbReference>
<name>A0A6N8I379_9FIRM</name>
<evidence type="ECO:0000256" key="2">
    <source>
        <dbReference type="ARBA" id="ARBA00023125"/>
    </source>
</evidence>
<evidence type="ECO:0000256" key="3">
    <source>
        <dbReference type="ARBA" id="ARBA00023163"/>
    </source>
</evidence>
<evidence type="ECO:0000313" key="6">
    <source>
        <dbReference type="Proteomes" id="UP000469440"/>
    </source>
</evidence>
<dbReference type="GO" id="GO:0003700">
    <property type="term" value="F:DNA-binding transcription factor activity"/>
    <property type="evidence" value="ECO:0007669"/>
    <property type="project" value="TreeGrafter"/>
</dbReference>
<accession>A0A6N8I379</accession>
<dbReference type="EMBL" id="VWXL01000089">
    <property type="protein sequence ID" value="MVB12398.1"/>
    <property type="molecule type" value="Genomic_DNA"/>
</dbReference>
<dbReference type="Gene3D" id="1.10.260.40">
    <property type="entry name" value="lambda repressor-like DNA-binding domains"/>
    <property type="match status" value="1"/>
</dbReference>
<dbReference type="PROSITE" id="PS50932">
    <property type="entry name" value="HTH_LACI_2"/>
    <property type="match status" value="1"/>
</dbReference>
<keyword evidence="2" id="KW-0238">DNA-binding</keyword>
<dbReference type="Pfam" id="PF13377">
    <property type="entry name" value="Peripla_BP_3"/>
    <property type="match status" value="1"/>
</dbReference>
<dbReference type="InterPro" id="IPR046335">
    <property type="entry name" value="LacI/GalR-like_sensor"/>
</dbReference>
<dbReference type="CDD" id="cd01392">
    <property type="entry name" value="HTH_LacI"/>
    <property type="match status" value="1"/>
</dbReference>
<evidence type="ECO:0000259" key="4">
    <source>
        <dbReference type="PROSITE" id="PS50932"/>
    </source>
</evidence>
<organism evidence="5 6">
    <name type="scientific">Caproicibacter fermentans</name>
    <dbReference type="NCBI Taxonomy" id="2576756"/>
    <lineage>
        <taxon>Bacteria</taxon>
        <taxon>Bacillati</taxon>
        <taxon>Bacillota</taxon>
        <taxon>Clostridia</taxon>
        <taxon>Eubacteriales</taxon>
        <taxon>Acutalibacteraceae</taxon>
        <taxon>Caproicibacter</taxon>
    </lineage>
</organism>
<protein>
    <submittedName>
        <fullName evidence="5">HTH-type transcriptional repressor PurR</fullName>
    </submittedName>
</protein>
<dbReference type="SUPFAM" id="SSF53822">
    <property type="entry name" value="Periplasmic binding protein-like I"/>
    <property type="match status" value="1"/>
</dbReference>
<dbReference type="Pfam" id="PF00356">
    <property type="entry name" value="LacI"/>
    <property type="match status" value="1"/>
</dbReference>
<keyword evidence="6" id="KW-1185">Reference proteome</keyword>
<gene>
    <name evidence="5" type="primary">purR_5</name>
    <name evidence="5" type="ORF">CAFE_31340</name>
</gene>
<dbReference type="GO" id="GO:0000976">
    <property type="term" value="F:transcription cis-regulatory region binding"/>
    <property type="evidence" value="ECO:0007669"/>
    <property type="project" value="TreeGrafter"/>
</dbReference>
<keyword evidence="1" id="KW-0805">Transcription regulation</keyword>
<keyword evidence="3" id="KW-0804">Transcription</keyword>
<dbReference type="OrthoDB" id="2026446at2"/>
<dbReference type="SMART" id="SM00354">
    <property type="entry name" value="HTH_LACI"/>
    <property type="match status" value="1"/>
</dbReference>
<dbReference type="PANTHER" id="PTHR30146">
    <property type="entry name" value="LACI-RELATED TRANSCRIPTIONAL REPRESSOR"/>
    <property type="match status" value="1"/>
</dbReference>
<dbReference type="Proteomes" id="UP000469440">
    <property type="component" value="Unassembled WGS sequence"/>
</dbReference>
<dbReference type="AlphaFoldDB" id="A0A6N8I379"/>